<accession>A0ABR3NAL3</accession>
<gene>
    <name evidence="1" type="ORF">QQF64_026574</name>
</gene>
<dbReference type="Proteomes" id="UP001558613">
    <property type="component" value="Unassembled WGS sequence"/>
</dbReference>
<sequence>MECKYAAHDALTPGPHRTDFQLFLYERGCCASRGARQLSPLGPLEFDEHMTTVATATATKKPPHDPLLTAQRQPGVSGNCKISFTV</sequence>
<name>A0ABR3NAL3_9TELE</name>
<dbReference type="EMBL" id="JAYMGO010000005">
    <property type="protein sequence ID" value="KAL1273760.1"/>
    <property type="molecule type" value="Genomic_DNA"/>
</dbReference>
<proteinExistence type="predicted"/>
<reference evidence="1 2" key="1">
    <citation type="submission" date="2023-09" db="EMBL/GenBank/DDBJ databases">
        <authorList>
            <person name="Wang M."/>
        </authorList>
    </citation>
    <scope>NUCLEOTIDE SEQUENCE [LARGE SCALE GENOMIC DNA]</scope>
    <source>
        <strain evidence="1">GT-2023</strain>
        <tissue evidence="1">Liver</tissue>
    </source>
</reference>
<organism evidence="1 2">
    <name type="scientific">Cirrhinus molitorella</name>
    <name type="common">mud carp</name>
    <dbReference type="NCBI Taxonomy" id="172907"/>
    <lineage>
        <taxon>Eukaryota</taxon>
        <taxon>Metazoa</taxon>
        <taxon>Chordata</taxon>
        <taxon>Craniata</taxon>
        <taxon>Vertebrata</taxon>
        <taxon>Euteleostomi</taxon>
        <taxon>Actinopterygii</taxon>
        <taxon>Neopterygii</taxon>
        <taxon>Teleostei</taxon>
        <taxon>Ostariophysi</taxon>
        <taxon>Cypriniformes</taxon>
        <taxon>Cyprinidae</taxon>
        <taxon>Labeoninae</taxon>
        <taxon>Labeonini</taxon>
        <taxon>Cirrhinus</taxon>
    </lineage>
</organism>
<keyword evidence="2" id="KW-1185">Reference proteome</keyword>
<protein>
    <submittedName>
        <fullName evidence="1">Uncharacterized protein</fullName>
    </submittedName>
</protein>
<evidence type="ECO:0000313" key="2">
    <source>
        <dbReference type="Proteomes" id="UP001558613"/>
    </source>
</evidence>
<comment type="caution">
    <text evidence="1">The sequence shown here is derived from an EMBL/GenBank/DDBJ whole genome shotgun (WGS) entry which is preliminary data.</text>
</comment>
<evidence type="ECO:0000313" key="1">
    <source>
        <dbReference type="EMBL" id="KAL1273760.1"/>
    </source>
</evidence>